<sequence>MLCGALTTGIISSNVKVASASTKITDLKILNPIEDLIKTTLDSEYHIMTDWKSRSGQYLISNKDLLNLYNKKNVFKSKWYEKVNLKIKDFNSDVKINNVYKTDNNTYMVDASYSVNFYVDETSSELSESRNEPHKFEIKDNNGKFTINKMIDIVDDIDITEQAEAKTKSNEELFENYDKRLSEENVHIDELNRNIDKYAKEVITNDNNEVEERNPNSRYSGYNASSAVAYARKWAFSKNPGFNYYPDNDCQNFVSQSVHADGVPGSAYWYNGHKNWTVVTNFFKYINDNGYTYGGTSSSSARVGDVVQLYNSGRAQWSHSMILTSKSSSGAWNYTAHTTDRKDFPLANAYPTKTFTKIRYIKFWH</sequence>
<dbReference type="OrthoDB" id="1937665at2"/>
<accession>A0A1V4SVT4</accession>
<feature type="domain" description="Putative amidase" evidence="2">
    <location>
        <begin position="222"/>
        <end position="347"/>
    </location>
</feature>
<dbReference type="PANTHER" id="PTHR40032">
    <property type="entry name" value="EXPORTED PROTEIN-RELATED"/>
    <property type="match status" value="1"/>
</dbReference>
<keyword evidence="1" id="KW-0175">Coiled coil</keyword>
<dbReference type="PANTHER" id="PTHR40032:SF1">
    <property type="entry name" value="EXPORTED PROTEIN"/>
    <property type="match status" value="1"/>
</dbReference>
<dbReference type="Proteomes" id="UP000191448">
    <property type="component" value="Unassembled WGS sequence"/>
</dbReference>
<name>A0A1V4SVT4_9CLOT</name>
<dbReference type="EMBL" id="LTAY01000043">
    <property type="protein sequence ID" value="OPX47585.1"/>
    <property type="molecule type" value="Genomic_DNA"/>
</dbReference>
<organism evidence="3 4">
    <name type="scientific">Clostridium thermobutyricum DSM 4928</name>
    <dbReference type="NCBI Taxonomy" id="1121339"/>
    <lineage>
        <taxon>Bacteria</taxon>
        <taxon>Bacillati</taxon>
        <taxon>Bacillota</taxon>
        <taxon>Clostridia</taxon>
        <taxon>Eubacteriales</taxon>
        <taxon>Clostridiaceae</taxon>
        <taxon>Clostridium</taxon>
    </lineage>
</organism>
<evidence type="ECO:0000313" key="4">
    <source>
        <dbReference type="Proteomes" id="UP000191448"/>
    </source>
</evidence>
<proteinExistence type="predicted"/>
<dbReference type="InterPro" id="IPR024301">
    <property type="entry name" value="Amidase_6"/>
</dbReference>
<feature type="coiled-coil region" evidence="1">
    <location>
        <begin position="174"/>
        <end position="208"/>
    </location>
</feature>
<reference evidence="3 4" key="1">
    <citation type="submission" date="2016-02" db="EMBL/GenBank/DDBJ databases">
        <title>Genome sequence of Clostridium thermobutyricum DSM 4928.</title>
        <authorList>
            <person name="Poehlein A."/>
            <person name="Daniel R."/>
        </authorList>
    </citation>
    <scope>NUCLEOTIDE SEQUENCE [LARGE SCALE GENOMIC DNA]</scope>
    <source>
        <strain evidence="3 4">DSM 4928</strain>
    </source>
</reference>
<gene>
    <name evidence="3" type="ORF">CLTHE_17500</name>
</gene>
<evidence type="ECO:0000256" key="1">
    <source>
        <dbReference type="SAM" id="Coils"/>
    </source>
</evidence>
<evidence type="ECO:0000313" key="3">
    <source>
        <dbReference type="EMBL" id="OPX47585.1"/>
    </source>
</evidence>
<dbReference type="Pfam" id="PF12671">
    <property type="entry name" value="Amidase_6"/>
    <property type="match status" value="1"/>
</dbReference>
<dbReference type="RefSeq" id="WP_080022918.1">
    <property type="nucleotide sequence ID" value="NZ_LTAY01000043.1"/>
</dbReference>
<comment type="caution">
    <text evidence="3">The sequence shown here is derived from an EMBL/GenBank/DDBJ whole genome shotgun (WGS) entry which is preliminary data.</text>
</comment>
<protein>
    <submittedName>
        <fullName evidence="3">Putative amidase domain protein</fullName>
    </submittedName>
</protein>
<evidence type="ECO:0000259" key="2">
    <source>
        <dbReference type="Pfam" id="PF12671"/>
    </source>
</evidence>
<dbReference type="AlphaFoldDB" id="A0A1V4SVT4"/>